<evidence type="ECO:0000313" key="7">
    <source>
        <dbReference type="Proteomes" id="UP001623330"/>
    </source>
</evidence>
<dbReference type="EMBL" id="JBEVYD010000007">
    <property type="protein sequence ID" value="KAL3231445.1"/>
    <property type="molecule type" value="Genomic_DNA"/>
</dbReference>
<gene>
    <name evidence="6" type="ORF">RNJ44_00480</name>
</gene>
<keyword evidence="7" id="KW-1185">Reference proteome</keyword>
<feature type="transmembrane region" description="Helical" evidence="5">
    <location>
        <begin position="315"/>
        <end position="333"/>
    </location>
</feature>
<comment type="subcellular location">
    <subcellularLocation>
        <location evidence="1">Membrane</location>
        <topology evidence="1">Multi-pass membrane protein</topology>
    </subcellularLocation>
</comment>
<evidence type="ECO:0000256" key="5">
    <source>
        <dbReference type="SAM" id="Phobius"/>
    </source>
</evidence>
<evidence type="ECO:0000313" key="6">
    <source>
        <dbReference type="EMBL" id="KAL3231445.1"/>
    </source>
</evidence>
<dbReference type="PANTHER" id="PTHR12692:SF3">
    <property type="entry name" value="DOLICHYL-DIPHOSPHOOLIGOSACCHARIDE--PROTEIN GLYCOSYLTRANSFERASE SUBUNIT OST6"/>
    <property type="match status" value="1"/>
</dbReference>
<reference evidence="6 7" key="1">
    <citation type="submission" date="2024-05" db="EMBL/GenBank/DDBJ databases">
        <title>Long read based assembly of the Candida bracarensis genome reveals expanded adhesin content.</title>
        <authorList>
            <person name="Marcet-Houben M."/>
            <person name="Ksiezopolska E."/>
            <person name="Gabaldon T."/>
        </authorList>
    </citation>
    <scope>NUCLEOTIDE SEQUENCE [LARGE SCALE GENOMIC DNA]</scope>
    <source>
        <strain evidence="6 7">CBM6</strain>
    </source>
</reference>
<dbReference type="Pfam" id="PF04756">
    <property type="entry name" value="OST3_OST6"/>
    <property type="match status" value="1"/>
</dbReference>
<name>A0ABR4NSP5_9SACH</name>
<dbReference type="Gene3D" id="3.40.30.10">
    <property type="entry name" value="Glutaredoxin"/>
    <property type="match status" value="1"/>
</dbReference>
<comment type="caution">
    <text evidence="6">The sequence shown here is derived from an EMBL/GenBank/DDBJ whole genome shotgun (WGS) entry which is preliminary data.</text>
</comment>
<protein>
    <submittedName>
        <fullName evidence="6">Dolichyl-diphosphooligosaccharide--protein glycosyltransferase subunit OST6</fullName>
    </submittedName>
</protein>
<dbReference type="Proteomes" id="UP001623330">
    <property type="component" value="Unassembled WGS sequence"/>
</dbReference>
<dbReference type="InterPro" id="IPR021149">
    <property type="entry name" value="OligosaccharylTrfase_OST3/OST6"/>
</dbReference>
<keyword evidence="2 5" id="KW-0812">Transmembrane</keyword>
<keyword evidence="4 5" id="KW-0472">Membrane</keyword>
<keyword evidence="3 5" id="KW-1133">Transmembrane helix</keyword>
<evidence type="ECO:0000256" key="1">
    <source>
        <dbReference type="ARBA" id="ARBA00004141"/>
    </source>
</evidence>
<evidence type="ECO:0000256" key="2">
    <source>
        <dbReference type="ARBA" id="ARBA00022692"/>
    </source>
</evidence>
<evidence type="ECO:0000256" key="4">
    <source>
        <dbReference type="ARBA" id="ARBA00023136"/>
    </source>
</evidence>
<accession>A0ABR4NSP5</accession>
<feature type="transmembrane region" description="Helical" evidence="5">
    <location>
        <begin position="20"/>
        <end position="40"/>
    </location>
</feature>
<proteinExistence type="predicted"/>
<feature type="transmembrane region" description="Helical" evidence="5">
    <location>
        <begin position="279"/>
        <end position="303"/>
    </location>
</feature>
<evidence type="ECO:0000256" key="3">
    <source>
        <dbReference type="ARBA" id="ARBA00022989"/>
    </source>
</evidence>
<dbReference type="PANTHER" id="PTHR12692">
    <property type="entry name" value="DOLICHYL-DIPHOSPHOOLIGOSACCHARIDE--PROTEIN GLYCOSYLTRANSFERASE-RELATED"/>
    <property type="match status" value="1"/>
</dbReference>
<sequence>MSEFLKVPIDLYKGKISKVLSFVMLLLKYILSLSLLIIRFCGATELEEFLEARDEDGIIEITDANYEKFSSGLDGYYNVLFITMRSLDDAGDPKCGICVQFENTFREVARLAQNQHPDLKALYMISDVHNTRQLIRDLMLQNVPHTVVYAPKQAGKSFSWKDSQFYQYQMLDSEIENPLHFGDFLGKTLDIALEIKEDFNVQEFLTYFVVCTALFVFFKRIVLPRIPNKGLFFSMILAFGILLPSITGYKFTQINGIPFIAKDGEGRIMYFSGGMGWQFGIEIASVSFMYVAMGVCVLLLIYWDKFVKDNDNARVLGSLFICSLLFFFFSYFINCFNIKHPGYPFGY</sequence>
<feature type="transmembrane region" description="Helical" evidence="5">
    <location>
        <begin position="204"/>
        <end position="223"/>
    </location>
</feature>
<feature type="transmembrane region" description="Helical" evidence="5">
    <location>
        <begin position="230"/>
        <end position="249"/>
    </location>
</feature>
<organism evidence="6 7">
    <name type="scientific">Nakaseomyces bracarensis</name>
    <dbReference type="NCBI Taxonomy" id="273131"/>
    <lineage>
        <taxon>Eukaryota</taxon>
        <taxon>Fungi</taxon>
        <taxon>Dikarya</taxon>
        <taxon>Ascomycota</taxon>
        <taxon>Saccharomycotina</taxon>
        <taxon>Saccharomycetes</taxon>
        <taxon>Saccharomycetales</taxon>
        <taxon>Saccharomycetaceae</taxon>
        <taxon>Nakaseomyces</taxon>
    </lineage>
</organism>